<evidence type="ECO:0000313" key="1">
    <source>
        <dbReference type="EMBL" id="KAA6391646.1"/>
    </source>
</evidence>
<dbReference type="EMBL" id="SNRW01002812">
    <property type="protein sequence ID" value="KAA6391646.1"/>
    <property type="molecule type" value="Genomic_DNA"/>
</dbReference>
<organism evidence="1 2">
    <name type="scientific">Streblomastix strix</name>
    <dbReference type="NCBI Taxonomy" id="222440"/>
    <lineage>
        <taxon>Eukaryota</taxon>
        <taxon>Metamonada</taxon>
        <taxon>Preaxostyla</taxon>
        <taxon>Oxymonadida</taxon>
        <taxon>Streblomastigidae</taxon>
        <taxon>Streblomastix</taxon>
    </lineage>
</organism>
<evidence type="ECO:0000313" key="2">
    <source>
        <dbReference type="Proteomes" id="UP000324800"/>
    </source>
</evidence>
<accession>A0A5J4WAF8</accession>
<reference evidence="1 2" key="1">
    <citation type="submission" date="2019-03" db="EMBL/GenBank/DDBJ databases">
        <title>Single cell metagenomics reveals metabolic interactions within the superorganism composed of flagellate Streblomastix strix and complex community of Bacteroidetes bacteria on its surface.</title>
        <authorList>
            <person name="Treitli S.C."/>
            <person name="Kolisko M."/>
            <person name="Husnik F."/>
            <person name="Keeling P."/>
            <person name="Hampl V."/>
        </authorList>
    </citation>
    <scope>NUCLEOTIDE SEQUENCE [LARGE SCALE GENOMIC DNA]</scope>
    <source>
        <strain evidence="1">ST1C</strain>
    </source>
</reference>
<proteinExistence type="predicted"/>
<gene>
    <name evidence="1" type="ORF">EZS28_012828</name>
</gene>
<protein>
    <submittedName>
        <fullName evidence="1">Uncharacterized protein</fullName>
    </submittedName>
</protein>
<name>A0A5J4WAF8_9EUKA</name>
<dbReference type="Proteomes" id="UP000324800">
    <property type="component" value="Unassembled WGS sequence"/>
</dbReference>
<comment type="caution">
    <text evidence="1">The sequence shown here is derived from an EMBL/GenBank/DDBJ whole genome shotgun (WGS) entry which is preliminary data.</text>
</comment>
<dbReference type="AlphaFoldDB" id="A0A5J4WAF8"/>
<sequence>MSLRKIVSEAGQREILVFNKQNDPLILGNKPRNEVAHPLYSEMLIVGKLRISYNKSDMARFPLASVFLLGQESPVANSSFGGKSTVPQLPAVAPEKDGYSPLAKKIPANRFLSQFRF</sequence>